<dbReference type="Pfam" id="PF21983">
    <property type="entry name" value="NikA-like"/>
    <property type="match status" value="1"/>
</dbReference>
<keyword evidence="2" id="KW-1185">Reference proteome</keyword>
<evidence type="ECO:0000313" key="2">
    <source>
        <dbReference type="Proteomes" id="UP000588806"/>
    </source>
</evidence>
<dbReference type="RefSeq" id="WP_171703381.1">
    <property type="nucleotide sequence ID" value="NZ_JABFHI010000018.1"/>
</dbReference>
<proteinExistence type="predicted"/>
<dbReference type="EMBL" id="JABFHI010000018">
    <property type="protein sequence ID" value="NOG32928.1"/>
    <property type="molecule type" value="Genomic_DNA"/>
</dbReference>
<comment type="caution">
    <text evidence="1">The sequence shown here is derived from an EMBL/GenBank/DDBJ whole genome shotgun (WGS) entry which is preliminary data.</text>
</comment>
<dbReference type="InterPro" id="IPR053842">
    <property type="entry name" value="NikA-like"/>
</dbReference>
<dbReference type="Proteomes" id="UP000588806">
    <property type="component" value="Unassembled WGS sequence"/>
</dbReference>
<organism evidence="1 2">
    <name type="scientific">Vreelandella azerica</name>
    <dbReference type="NCBI Taxonomy" id="2732867"/>
    <lineage>
        <taxon>Bacteria</taxon>
        <taxon>Pseudomonadati</taxon>
        <taxon>Pseudomonadota</taxon>
        <taxon>Gammaproteobacteria</taxon>
        <taxon>Oceanospirillales</taxon>
        <taxon>Halomonadaceae</taxon>
        <taxon>Vreelandella</taxon>
    </lineage>
</organism>
<protein>
    <recommendedName>
        <fullName evidence="3">Bacterial mobilisation domain-containing protein</fullName>
    </recommendedName>
</protein>
<reference evidence="1 2" key="2">
    <citation type="submission" date="2020-06" db="EMBL/GenBank/DDBJ databases">
        <title>Halomonas songnenensis sp. nov., a moderately halophilic bacterium isolated from saline and alkaline soils.</title>
        <authorList>
            <person name="Jiang J."/>
            <person name="Pan Y."/>
        </authorList>
    </citation>
    <scope>NUCLEOTIDE SEQUENCE [LARGE SCALE GENOMIC DNA]</scope>
    <source>
        <strain evidence="1 2">TBZ9</strain>
    </source>
</reference>
<accession>A0A7Y3TZJ1</accession>
<sequence length="119" mass="13596">MSDEAPIKRRKSDAERRETLLRIRVNDAEYEHLQTLASEANMTPSALVRDHIGKLKIRNRSDEQQRVAMLNRINANLNMIARWVNTHRGAADTIEVVSHLQAIQQAVESVADQQRGTEK</sequence>
<dbReference type="AlphaFoldDB" id="A0A7Y3TZJ1"/>
<gene>
    <name evidence="1" type="ORF">HLB35_16220</name>
</gene>
<evidence type="ECO:0000313" key="1">
    <source>
        <dbReference type="EMBL" id="NOG32928.1"/>
    </source>
</evidence>
<name>A0A7Y3TZJ1_9GAMM</name>
<evidence type="ECO:0008006" key="3">
    <source>
        <dbReference type="Google" id="ProtNLM"/>
    </source>
</evidence>
<reference evidence="1 2" key="1">
    <citation type="submission" date="2020-05" db="EMBL/GenBank/DDBJ databases">
        <authorList>
            <person name="Ruan W."/>
            <person name="Jeon C.O."/>
            <person name="Chun B.H."/>
        </authorList>
    </citation>
    <scope>NUCLEOTIDE SEQUENCE [LARGE SCALE GENOMIC DNA]</scope>
    <source>
        <strain evidence="1 2">TBZ9</strain>
    </source>
</reference>